<feature type="chain" id="PRO_5015185507" evidence="2">
    <location>
        <begin position="23"/>
        <end position="57"/>
    </location>
</feature>
<sequence>MISYVVMHIVWFLHCMCQSLHSIFGADTLHLCHLCCAFCILHMKTKKKKKKTILGII</sequence>
<protein>
    <submittedName>
        <fullName evidence="3">Uncharacterized protein</fullName>
    </submittedName>
</protein>
<proteinExistence type="predicted"/>
<keyword evidence="2" id="KW-0732">Signal</keyword>
<keyword evidence="1" id="KW-0812">Transmembrane</keyword>
<feature type="signal peptide" evidence="2">
    <location>
        <begin position="1"/>
        <end position="22"/>
    </location>
</feature>
<name>A0A2P2NQD7_RHIMU</name>
<keyword evidence="1" id="KW-0472">Membrane</keyword>
<reference evidence="3" key="1">
    <citation type="submission" date="2018-02" db="EMBL/GenBank/DDBJ databases">
        <title>Rhizophora mucronata_Transcriptome.</title>
        <authorList>
            <person name="Meera S.P."/>
            <person name="Sreeshan A."/>
            <person name="Augustine A."/>
        </authorList>
    </citation>
    <scope>NUCLEOTIDE SEQUENCE</scope>
    <source>
        <tissue evidence="3">Leaf</tissue>
    </source>
</reference>
<organism evidence="3">
    <name type="scientific">Rhizophora mucronata</name>
    <name type="common">Asiatic mangrove</name>
    <dbReference type="NCBI Taxonomy" id="61149"/>
    <lineage>
        <taxon>Eukaryota</taxon>
        <taxon>Viridiplantae</taxon>
        <taxon>Streptophyta</taxon>
        <taxon>Embryophyta</taxon>
        <taxon>Tracheophyta</taxon>
        <taxon>Spermatophyta</taxon>
        <taxon>Magnoliopsida</taxon>
        <taxon>eudicotyledons</taxon>
        <taxon>Gunneridae</taxon>
        <taxon>Pentapetalae</taxon>
        <taxon>rosids</taxon>
        <taxon>fabids</taxon>
        <taxon>Malpighiales</taxon>
        <taxon>Rhizophoraceae</taxon>
        <taxon>Rhizophora</taxon>
    </lineage>
</organism>
<dbReference type="AlphaFoldDB" id="A0A2P2NQD7"/>
<accession>A0A2P2NQD7</accession>
<evidence type="ECO:0000313" key="3">
    <source>
        <dbReference type="EMBL" id="MBX44712.1"/>
    </source>
</evidence>
<feature type="transmembrane region" description="Helical" evidence="1">
    <location>
        <begin position="20"/>
        <end position="41"/>
    </location>
</feature>
<dbReference type="EMBL" id="GGEC01064228">
    <property type="protein sequence ID" value="MBX44712.1"/>
    <property type="molecule type" value="Transcribed_RNA"/>
</dbReference>
<evidence type="ECO:0000256" key="2">
    <source>
        <dbReference type="SAM" id="SignalP"/>
    </source>
</evidence>
<evidence type="ECO:0000256" key="1">
    <source>
        <dbReference type="SAM" id="Phobius"/>
    </source>
</evidence>
<keyword evidence="1" id="KW-1133">Transmembrane helix</keyword>